<feature type="compositionally biased region" description="Gly residues" evidence="9">
    <location>
        <begin position="639"/>
        <end position="654"/>
    </location>
</feature>
<organism evidence="12 13">
    <name type="scientific">Stakelama tenebrarum</name>
    <dbReference type="NCBI Taxonomy" id="2711215"/>
    <lineage>
        <taxon>Bacteria</taxon>
        <taxon>Pseudomonadati</taxon>
        <taxon>Pseudomonadota</taxon>
        <taxon>Alphaproteobacteria</taxon>
        <taxon>Sphingomonadales</taxon>
        <taxon>Sphingomonadaceae</taxon>
        <taxon>Stakelama</taxon>
    </lineage>
</organism>
<evidence type="ECO:0000256" key="3">
    <source>
        <dbReference type="ARBA" id="ARBA00022449"/>
    </source>
</evidence>
<dbReference type="Gene3D" id="1.20.1530.20">
    <property type="match status" value="1"/>
</dbReference>
<keyword evidence="8 10" id="KW-0472">Membrane</keyword>
<feature type="transmembrane region" description="Helical" evidence="10">
    <location>
        <begin position="234"/>
        <end position="253"/>
    </location>
</feature>
<feature type="transmembrane region" description="Helical" evidence="10">
    <location>
        <begin position="288"/>
        <end position="304"/>
    </location>
</feature>
<evidence type="ECO:0000256" key="8">
    <source>
        <dbReference type="ARBA" id="ARBA00023136"/>
    </source>
</evidence>
<proteinExistence type="predicted"/>
<keyword evidence="5 10" id="KW-0812">Transmembrane</keyword>
<feature type="transmembrane region" description="Helical" evidence="10">
    <location>
        <begin position="31"/>
        <end position="56"/>
    </location>
</feature>
<feature type="transmembrane region" description="Helical" evidence="10">
    <location>
        <begin position="131"/>
        <end position="150"/>
    </location>
</feature>
<dbReference type="PANTHER" id="PTHR32507:SF0">
    <property type="entry name" value="NA(+)_H(+) ANTIPORTER 2-RELATED"/>
    <property type="match status" value="1"/>
</dbReference>
<evidence type="ECO:0000313" key="12">
    <source>
        <dbReference type="EMBL" id="QIG79424.1"/>
    </source>
</evidence>
<sequence length="654" mass="70505">MIDSLLVKLALIGVIGIGAQWVAWRTGRPAIALMLIAGLLVGPISGMVFELLPAQYGDLGPLLDPDRDLGPLQEPIIKLAVAVILFEGGLSLNFRDLRHAGNPVLRLVAFGVPIGWLLGTLAAHYGGGLPWGVASLFGGILVVTGPTVIGPMLRTLRVPARVADTLKWEGIVNDPIGALLAVAIFGYVAFDGPDTTVTSVMRDVVAATVVAALLGVALGFAITWLFPRGYVPEFLKAPVLLVTVIGGFVLADIVKHETGLVTVTVMGVVMANRPVHSSRWLRRFKEDLSVLLISGVFIILSATLDWETLSAFRLRFVLFLLLLLFLVRPATVLLSLMASAMPWRERLFVAWIAPRGIVAVAVTGLFAYRLTDYGVEGAEALVPLSFAVVIATIFAHGFSAKWVAQKLGLDLGKGEGVLLIGANDWTTAFGSYLKRIGYKVTIADSSTFALRAARRRELDVWRGDILEEVNEDRLDLSEYQQLLAATDNDAFNALVCADLGPEMGFEKLTQTAPQDKRGAVQPRARVLLESRRSVEELQRLVAEGWQFGRTRITEKFSFDDYRARLAKGAETVAVRREDNSLEFFSPQHKPWVEEGDEVISFVPPEQQAAQQAVRASRKAEEAAVKDGSAKAAAAKNSGNGPGGSGGGNVENGGE</sequence>
<evidence type="ECO:0000256" key="5">
    <source>
        <dbReference type="ARBA" id="ARBA00022692"/>
    </source>
</evidence>
<feature type="region of interest" description="Disordered" evidence="9">
    <location>
        <begin position="609"/>
        <end position="654"/>
    </location>
</feature>
<dbReference type="Proteomes" id="UP000501568">
    <property type="component" value="Chromosome"/>
</dbReference>
<dbReference type="InterPro" id="IPR038770">
    <property type="entry name" value="Na+/solute_symporter_sf"/>
</dbReference>
<evidence type="ECO:0000259" key="11">
    <source>
        <dbReference type="Pfam" id="PF00999"/>
    </source>
</evidence>
<evidence type="ECO:0000256" key="2">
    <source>
        <dbReference type="ARBA" id="ARBA00022448"/>
    </source>
</evidence>
<evidence type="ECO:0000256" key="7">
    <source>
        <dbReference type="ARBA" id="ARBA00023065"/>
    </source>
</evidence>
<dbReference type="GO" id="GO:0005886">
    <property type="term" value="C:plasma membrane"/>
    <property type="evidence" value="ECO:0007669"/>
    <property type="project" value="UniProtKB-SubCell"/>
</dbReference>
<reference evidence="12 13" key="1">
    <citation type="submission" date="2020-02" db="EMBL/GenBank/DDBJ databases">
        <authorList>
            <person name="Zheng R.K."/>
            <person name="Sun C.M."/>
        </authorList>
    </citation>
    <scope>NUCLEOTIDE SEQUENCE [LARGE SCALE GENOMIC DNA]</scope>
    <source>
        <strain evidence="13">zrk23</strain>
    </source>
</reference>
<evidence type="ECO:0000256" key="6">
    <source>
        <dbReference type="ARBA" id="ARBA00022989"/>
    </source>
</evidence>
<feature type="transmembrane region" description="Helical" evidence="10">
    <location>
        <begin position="380"/>
        <end position="398"/>
    </location>
</feature>
<dbReference type="SUPFAM" id="SSF51735">
    <property type="entry name" value="NAD(P)-binding Rossmann-fold domains"/>
    <property type="match status" value="1"/>
</dbReference>
<feature type="transmembrane region" description="Helical" evidence="10">
    <location>
        <begin position="104"/>
        <end position="125"/>
    </location>
</feature>
<feature type="transmembrane region" description="Helical" evidence="10">
    <location>
        <begin position="6"/>
        <end position="24"/>
    </location>
</feature>
<dbReference type="InterPro" id="IPR006153">
    <property type="entry name" value="Cation/H_exchanger_TM"/>
</dbReference>
<evidence type="ECO:0000256" key="9">
    <source>
        <dbReference type="SAM" id="MobiDB-lite"/>
    </source>
</evidence>
<evidence type="ECO:0000256" key="4">
    <source>
        <dbReference type="ARBA" id="ARBA00022475"/>
    </source>
</evidence>
<evidence type="ECO:0000256" key="10">
    <source>
        <dbReference type="SAM" id="Phobius"/>
    </source>
</evidence>
<accession>A0A6G6Y3A1</accession>
<dbReference type="InterPro" id="IPR036291">
    <property type="entry name" value="NAD(P)-bd_dom_sf"/>
</dbReference>
<keyword evidence="6 10" id="KW-1133">Transmembrane helix</keyword>
<dbReference type="AlphaFoldDB" id="A0A6G6Y3A1"/>
<dbReference type="GO" id="GO:1902600">
    <property type="term" value="P:proton transmembrane transport"/>
    <property type="evidence" value="ECO:0007669"/>
    <property type="project" value="InterPro"/>
</dbReference>
<feature type="transmembrane region" description="Helical" evidence="10">
    <location>
        <begin position="316"/>
        <end position="336"/>
    </location>
</feature>
<dbReference type="GO" id="GO:0015297">
    <property type="term" value="F:antiporter activity"/>
    <property type="evidence" value="ECO:0007669"/>
    <property type="project" value="UniProtKB-KW"/>
</dbReference>
<evidence type="ECO:0000313" key="13">
    <source>
        <dbReference type="Proteomes" id="UP000501568"/>
    </source>
</evidence>
<dbReference type="RefSeq" id="WP_165326425.1">
    <property type="nucleotide sequence ID" value="NZ_CP049109.1"/>
</dbReference>
<dbReference type="Gene3D" id="3.40.50.720">
    <property type="entry name" value="NAD(P)-binding Rossmann-like Domain"/>
    <property type="match status" value="1"/>
</dbReference>
<feature type="transmembrane region" description="Helical" evidence="10">
    <location>
        <begin position="205"/>
        <end position="227"/>
    </location>
</feature>
<feature type="compositionally biased region" description="Low complexity" evidence="9">
    <location>
        <begin position="629"/>
        <end position="638"/>
    </location>
</feature>
<feature type="transmembrane region" description="Helical" evidence="10">
    <location>
        <begin position="348"/>
        <end position="368"/>
    </location>
</feature>
<name>A0A6G6Y3A1_9SPHN</name>
<gene>
    <name evidence="12" type="ORF">G5C33_06220</name>
</gene>
<feature type="compositionally biased region" description="Basic and acidic residues" evidence="9">
    <location>
        <begin position="617"/>
        <end position="628"/>
    </location>
</feature>
<feature type="transmembrane region" description="Helical" evidence="10">
    <location>
        <begin position="76"/>
        <end position="92"/>
    </location>
</feature>
<keyword evidence="4" id="KW-1003">Cell membrane</keyword>
<comment type="subcellular location">
    <subcellularLocation>
        <location evidence="1">Cell membrane</location>
        <topology evidence="1">Multi-pass membrane protein</topology>
    </subcellularLocation>
</comment>
<keyword evidence="13" id="KW-1185">Reference proteome</keyword>
<feature type="domain" description="Cation/H+ exchanger transmembrane" evidence="11">
    <location>
        <begin position="22"/>
        <end position="405"/>
    </location>
</feature>
<dbReference type="PANTHER" id="PTHR32507">
    <property type="entry name" value="NA(+)/H(+) ANTIPORTER 1"/>
    <property type="match status" value="1"/>
</dbReference>
<dbReference type="EMBL" id="CP049109">
    <property type="protein sequence ID" value="QIG79424.1"/>
    <property type="molecule type" value="Genomic_DNA"/>
</dbReference>
<keyword evidence="2" id="KW-0813">Transport</keyword>
<keyword evidence="3" id="KW-0050">Antiport</keyword>
<feature type="transmembrane region" description="Helical" evidence="10">
    <location>
        <begin position="171"/>
        <end position="190"/>
    </location>
</feature>
<dbReference type="Pfam" id="PF00999">
    <property type="entry name" value="Na_H_Exchanger"/>
    <property type="match status" value="1"/>
</dbReference>
<dbReference type="KEGG" id="spzr:G5C33_06220"/>
<evidence type="ECO:0000256" key="1">
    <source>
        <dbReference type="ARBA" id="ARBA00004651"/>
    </source>
</evidence>
<keyword evidence="7" id="KW-0406">Ion transport</keyword>
<protein>
    <submittedName>
        <fullName evidence="12">Sodium:proton antiporter</fullName>
    </submittedName>
</protein>